<keyword evidence="11" id="KW-1185">Reference proteome</keyword>
<keyword evidence="3 9" id="KW-0238">DNA-binding</keyword>
<comment type="caution">
    <text evidence="9">The sequence shown here is derived from an EMBL/GenBank/DDBJ whole genome shotgun (WGS) entry which is preliminary data.</text>
</comment>
<dbReference type="InterPro" id="IPR001789">
    <property type="entry name" value="Sig_transdc_resp-reg_receiver"/>
</dbReference>
<evidence type="ECO:0000313" key="9">
    <source>
        <dbReference type="EMBL" id="MBB4778600.1"/>
    </source>
</evidence>
<dbReference type="InterPro" id="IPR016032">
    <property type="entry name" value="Sig_transdc_resp-reg_C-effctor"/>
</dbReference>
<dbReference type="SUPFAM" id="SSF46894">
    <property type="entry name" value="C-terminal effector domain of the bipartite response regulators"/>
    <property type="match status" value="1"/>
</dbReference>
<dbReference type="CDD" id="cd17535">
    <property type="entry name" value="REC_NarL-like"/>
    <property type="match status" value="1"/>
</dbReference>
<evidence type="ECO:0000256" key="4">
    <source>
        <dbReference type="ARBA" id="ARBA00023163"/>
    </source>
</evidence>
<evidence type="ECO:0000256" key="2">
    <source>
        <dbReference type="ARBA" id="ARBA00023015"/>
    </source>
</evidence>
<name>A0A7W7IK96_9ACTN</name>
<dbReference type="GO" id="GO:0006355">
    <property type="term" value="P:regulation of DNA-templated transcription"/>
    <property type="evidence" value="ECO:0007669"/>
    <property type="project" value="InterPro"/>
</dbReference>
<reference evidence="8 11" key="1">
    <citation type="journal article" date="2019" name="Int. J. Syst. Evol. Microbiol.">
        <title>The Global Catalogue of Microorganisms (GCM) 10K type strain sequencing project: providing services to taxonomists for standard genome sequencing and annotation.</title>
        <authorList>
            <consortium name="The Broad Institute Genomics Platform"/>
            <consortium name="The Broad Institute Genome Sequencing Center for Infectious Disease"/>
            <person name="Wu L."/>
            <person name="Ma J."/>
        </authorList>
    </citation>
    <scope>NUCLEOTIDE SEQUENCE [LARGE SCALE GENOMIC DNA]</scope>
    <source>
        <strain evidence="8 11">JCM 10667</strain>
    </source>
</reference>
<evidence type="ECO:0000259" key="6">
    <source>
        <dbReference type="PROSITE" id="PS50043"/>
    </source>
</evidence>
<gene>
    <name evidence="9" type="ORF">F4557_007018</name>
    <name evidence="8" type="ORF">GCM10009546_57420</name>
</gene>
<dbReference type="GO" id="GO:0000160">
    <property type="term" value="P:phosphorelay signal transduction system"/>
    <property type="evidence" value="ECO:0007669"/>
    <property type="project" value="InterPro"/>
</dbReference>
<dbReference type="PRINTS" id="PR00038">
    <property type="entry name" value="HTHLUXR"/>
</dbReference>
<keyword evidence="4" id="KW-0804">Transcription</keyword>
<evidence type="ECO:0000256" key="3">
    <source>
        <dbReference type="ARBA" id="ARBA00023125"/>
    </source>
</evidence>
<dbReference type="PROSITE" id="PS00622">
    <property type="entry name" value="HTH_LUXR_1"/>
    <property type="match status" value="1"/>
</dbReference>
<feature type="modified residue" description="4-aspartylphosphate" evidence="5">
    <location>
        <position position="54"/>
    </location>
</feature>
<dbReference type="InterPro" id="IPR011006">
    <property type="entry name" value="CheY-like_superfamily"/>
</dbReference>
<dbReference type="AlphaFoldDB" id="A0A7W7IK96"/>
<dbReference type="PROSITE" id="PS50110">
    <property type="entry name" value="RESPONSE_REGULATORY"/>
    <property type="match status" value="1"/>
</dbReference>
<keyword evidence="2" id="KW-0805">Transcription regulation</keyword>
<evidence type="ECO:0000256" key="1">
    <source>
        <dbReference type="ARBA" id="ARBA00022553"/>
    </source>
</evidence>
<dbReference type="InterPro" id="IPR000792">
    <property type="entry name" value="Tscrpt_reg_LuxR_C"/>
</dbReference>
<evidence type="ECO:0000259" key="7">
    <source>
        <dbReference type="PROSITE" id="PS50110"/>
    </source>
</evidence>
<dbReference type="Proteomes" id="UP000549343">
    <property type="component" value="Unassembled WGS sequence"/>
</dbReference>
<protein>
    <submittedName>
        <fullName evidence="9">DNA-binding NarL/FixJ family response regulator</fullName>
    </submittedName>
    <submittedName>
        <fullName evidence="8">Response regulator transcription factor</fullName>
    </submittedName>
</protein>
<dbReference type="RefSeq" id="WP_184889706.1">
    <property type="nucleotide sequence ID" value="NZ_BAAAHD010000065.1"/>
</dbReference>
<dbReference type="Pfam" id="PF00072">
    <property type="entry name" value="Response_reg"/>
    <property type="match status" value="1"/>
</dbReference>
<dbReference type="EMBL" id="BAAAHD010000065">
    <property type="protein sequence ID" value="GAA0587578.1"/>
    <property type="molecule type" value="Genomic_DNA"/>
</dbReference>
<dbReference type="InterPro" id="IPR039420">
    <property type="entry name" value="WalR-like"/>
</dbReference>
<dbReference type="InterPro" id="IPR058245">
    <property type="entry name" value="NreC/VraR/RcsB-like_REC"/>
</dbReference>
<dbReference type="PROSITE" id="PS50043">
    <property type="entry name" value="HTH_LUXR_2"/>
    <property type="match status" value="1"/>
</dbReference>
<dbReference type="EMBL" id="JACHMV010000001">
    <property type="protein sequence ID" value="MBB4778600.1"/>
    <property type="molecule type" value="Genomic_DNA"/>
</dbReference>
<evidence type="ECO:0000313" key="8">
    <source>
        <dbReference type="EMBL" id="GAA0587578.1"/>
    </source>
</evidence>
<dbReference type="SUPFAM" id="SSF52172">
    <property type="entry name" value="CheY-like"/>
    <property type="match status" value="1"/>
</dbReference>
<dbReference type="SMART" id="SM00448">
    <property type="entry name" value="REC"/>
    <property type="match status" value="1"/>
</dbReference>
<proteinExistence type="predicted"/>
<dbReference type="PANTHER" id="PTHR43214:SF24">
    <property type="entry name" value="TRANSCRIPTIONAL REGULATORY PROTEIN NARL-RELATED"/>
    <property type="match status" value="1"/>
</dbReference>
<feature type="domain" description="HTH luxR-type" evidence="6">
    <location>
        <begin position="147"/>
        <end position="212"/>
    </location>
</feature>
<feature type="domain" description="Response regulatory" evidence="7">
    <location>
        <begin position="3"/>
        <end position="119"/>
    </location>
</feature>
<reference evidence="8" key="3">
    <citation type="submission" date="2023-12" db="EMBL/GenBank/DDBJ databases">
        <authorList>
            <person name="Sun Q."/>
            <person name="Inoue M."/>
        </authorList>
    </citation>
    <scope>NUCLEOTIDE SEQUENCE</scope>
    <source>
        <strain evidence="8">JCM 10667</strain>
    </source>
</reference>
<dbReference type="SMART" id="SM00421">
    <property type="entry name" value="HTH_LUXR"/>
    <property type="match status" value="1"/>
</dbReference>
<evidence type="ECO:0000256" key="5">
    <source>
        <dbReference type="PROSITE-ProRule" id="PRU00169"/>
    </source>
</evidence>
<evidence type="ECO:0000313" key="10">
    <source>
        <dbReference type="Proteomes" id="UP000549343"/>
    </source>
</evidence>
<accession>A0A7W7IK96</accession>
<dbReference type="Gene3D" id="3.40.50.2300">
    <property type="match status" value="1"/>
</dbReference>
<dbReference type="PANTHER" id="PTHR43214">
    <property type="entry name" value="TWO-COMPONENT RESPONSE REGULATOR"/>
    <property type="match status" value="1"/>
</dbReference>
<dbReference type="Proteomes" id="UP001501427">
    <property type="component" value="Unassembled WGS sequence"/>
</dbReference>
<dbReference type="Pfam" id="PF00196">
    <property type="entry name" value="GerE"/>
    <property type="match status" value="1"/>
</dbReference>
<evidence type="ECO:0000313" key="11">
    <source>
        <dbReference type="Proteomes" id="UP001501427"/>
    </source>
</evidence>
<dbReference type="GO" id="GO:0003677">
    <property type="term" value="F:DNA binding"/>
    <property type="evidence" value="ECO:0007669"/>
    <property type="project" value="UniProtKB-KW"/>
</dbReference>
<keyword evidence="1 5" id="KW-0597">Phosphoprotein</keyword>
<sequence length="220" mass="23791">MIRVCVTDDQTLVRQGIRHLLELSTEVTVTAEAADGDEALAVLESDPPDVLLLDLRMPGRDGIATLTAMRSRGLAVPTLVLTTFDDDELVLRALRAGASGYLLKDVTLDQVVTAIRTLAEGGTLVQPGLTERLLQAMRRMPDPDDPRDLPPQPLTGRERDVLRLLAAGYANREIADALHLAEGTVKNHVSSVLAKLGVRDRTRAVLKALHHGLLDAPPGR</sequence>
<reference evidence="9 10" key="2">
    <citation type="submission" date="2020-08" db="EMBL/GenBank/DDBJ databases">
        <title>Sequencing the genomes of 1000 actinobacteria strains.</title>
        <authorList>
            <person name="Klenk H.-P."/>
        </authorList>
    </citation>
    <scope>NUCLEOTIDE SEQUENCE [LARGE SCALE GENOMIC DNA]</scope>
    <source>
        <strain evidence="9 10">DSM 44772</strain>
    </source>
</reference>
<dbReference type="CDD" id="cd06170">
    <property type="entry name" value="LuxR_C_like"/>
    <property type="match status" value="1"/>
</dbReference>
<organism evidence="9 10">
    <name type="scientific">Actinomadura livida</name>
    <dbReference type="NCBI Taxonomy" id="79909"/>
    <lineage>
        <taxon>Bacteria</taxon>
        <taxon>Bacillati</taxon>
        <taxon>Actinomycetota</taxon>
        <taxon>Actinomycetes</taxon>
        <taxon>Streptosporangiales</taxon>
        <taxon>Thermomonosporaceae</taxon>
        <taxon>Actinomadura</taxon>
    </lineage>
</organism>